<evidence type="ECO:0000256" key="2">
    <source>
        <dbReference type="ARBA" id="ARBA00022679"/>
    </source>
</evidence>
<evidence type="ECO:0000313" key="3">
    <source>
        <dbReference type="EMBL" id="GAA4342665.1"/>
    </source>
</evidence>
<comment type="caution">
    <text evidence="3">The sequence shown here is derived from an EMBL/GenBank/DDBJ whole genome shotgun (WGS) entry which is preliminary data.</text>
</comment>
<proteinExistence type="predicted"/>
<dbReference type="PANTHER" id="PTHR43542:SF1">
    <property type="entry name" value="METHYLTRANSFERASE"/>
    <property type="match status" value="1"/>
</dbReference>
<dbReference type="RefSeq" id="WP_345252175.1">
    <property type="nucleotide sequence ID" value="NZ_BAABFO010000035.1"/>
</dbReference>
<organism evidence="3 4">
    <name type="scientific">Pigmentiphaga soli</name>
    <dbReference type="NCBI Taxonomy" id="1007095"/>
    <lineage>
        <taxon>Bacteria</taxon>
        <taxon>Pseudomonadati</taxon>
        <taxon>Pseudomonadota</taxon>
        <taxon>Betaproteobacteria</taxon>
        <taxon>Burkholderiales</taxon>
        <taxon>Alcaligenaceae</taxon>
        <taxon>Pigmentiphaga</taxon>
    </lineage>
</organism>
<dbReference type="PANTHER" id="PTHR43542">
    <property type="entry name" value="METHYLTRANSFERASE"/>
    <property type="match status" value="1"/>
</dbReference>
<keyword evidence="1" id="KW-0489">Methyltransferase</keyword>
<dbReference type="CDD" id="cd02440">
    <property type="entry name" value="AdoMet_MTases"/>
    <property type="match status" value="1"/>
</dbReference>
<dbReference type="Pfam" id="PF03602">
    <property type="entry name" value="Cons_hypoth95"/>
    <property type="match status" value="1"/>
</dbReference>
<dbReference type="PIRSF" id="PIRSF004553">
    <property type="entry name" value="CHP00095"/>
    <property type="match status" value="1"/>
</dbReference>
<dbReference type="Gene3D" id="3.40.50.150">
    <property type="entry name" value="Vaccinia Virus protein VP39"/>
    <property type="match status" value="1"/>
</dbReference>
<protein>
    <submittedName>
        <fullName evidence="3">16S rRNA (Guanine(966)-N(2))-methyltransferase RsmD</fullName>
    </submittedName>
</protein>
<evidence type="ECO:0000256" key="1">
    <source>
        <dbReference type="ARBA" id="ARBA00022603"/>
    </source>
</evidence>
<dbReference type="Proteomes" id="UP001501671">
    <property type="component" value="Unassembled WGS sequence"/>
</dbReference>
<keyword evidence="2" id="KW-0808">Transferase</keyword>
<reference evidence="4" key="1">
    <citation type="journal article" date="2019" name="Int. J. Syst. Evol. Microbiol.">
        <title>The Global Catalogue of Microorganisms (GCM) 10K type strain sequencing project: providing services to taxonomists for standard genome sequencing and annotation.</title>
        <authorList>
            <consortium name="The Broad Institute Genomics Platform"/>
            <consortium name="The Broad Institute Genome Sequencing Center for Infectious Disease"/>
            <person name="Wu L."/>
            <person name="Ma J."/>
        </authorList>
    </citation>
    <scope>NUCLEOTIDE SEQUENCE [LARGE SCALE GENOMIC DNA]</scope>
    <source>
        <strain evidence="4">JCM 17666</strain>
    </source>
</reference>
<dbReference type="InterPro" id="IPR004398">
    <property type="entry name" value="RNA_MeTrfase_RsmD"/>
</dbReference>
<accession>A0ABP8HQD7</accession>
<dbReference type="InterPro" id="IPR029063">
    <property type="entry name" value="SAM-dependent_MTases_sf"/>
</dbReference>
<dbReference type="EMBL" id="BAABFO010000035">
    <property type="protein sequence ID" value="GAA4342665.1"/>
    <property type="molecule type" value="Genomic_DNA"/>
</dbReference>
<evidence type="ECO:0000313" key="4">
    <source>
        <dbReference type="Proteomes" id="UP001501671"/>
    </source>
</evidence>
<keyword evidence="4" id="KW-1185">Reference proteome</keyword>
<dbReference type="NCBIfam" id="TIGR00095">
    <property type="entry name" value="16S rRNA (guanine(966)-N(2))-methyltransferase RsmD"/>
    <property type="match status" value="1"/>
</dbReference>
<name>A0ABP8HQD7_9BURK</name>
<sequence>MSLSRKPAARPPAAPPHKIRIIGGRFKRTPIPVLDLPGLRPTPDRVRETLFNWLNHFWDGDFAGRRVLDAFAGSGALGLEAASRGAGEVVMIEHDRRAAAALQALCDRLGASGVRIVAGDALRAVPALGGRFDLALLDPPFGHDWLARILPALQPALAADALVYIEAEHAVEPPPWLTLLRQERAGAVYAHLFRSAAI</sequence>
<dbReference type="SUPFAM" id="SSF53335">
    <property type="entry name" value="S-adenosyl-L-methionine-dependent methyltransferases"/>
    <property type="match status" value="1"/>
</dbReference>
<gene>
    <name evidence="3" type="primary">rsmD</name>
    <name evidence="3" type="ORF">GCM10023144_44880</name>
</gene>